<proteinExistence type="predicted"/>
<dbReference type="PROSITE" id="PS00606">
    <property type="entry name" value="KS3_1"/>
    <property type="match status" value="1"/>
</dbReference>
<dbReference type="InterPro" id="IPR050444">
    <property type="entry name" value="Polyketide_Synthase"/>
</dbReference>
<feature type="region of interest" description="C-terminal hotdog fold" evidence="6">
    <location>
        <begin position="1025"/>
        <end position="1170"/>
    </location>
</feature>
<feature type="domain" description="Ketosynthase family 3 (KS3)" evidence="8">
    <location>
        <begin position="2"/>
        <end position="428"/>
    </location>
</feature>
<dbReference type="Gene3D" id="3.30.70.250">
    <property type="entry name" value="Malonyl-CoA ACP transacylase, ACP-binding"/>
    <property type="match status" value="1"/>
</dbReference>
<evidence type="ECO:0000256" key="6">
    <source>
        <dbReference type="PROSITE-ProRule" id="PRU01363"/>
    </source>
</evidence>
<dbReference type="GO" id="GO:0031177">
    <property type="term" value="F:phosphopantetheine binding"/>
    <property type="evidence" value="ECO:0007669"/>
    <property type="project" value="InterPro"/>
</dbReference>
<evidence type="ECO:0000313" key="10">
    <source>
        <dbReference type="EMBL" id="RXN27946.1"/>
    </source>
</evidence>
<dbReference type="InterPro" id="IPR009081">
    <property type="entry name" value="PP-bd_ACP"/>
</dbReference>
<dbReference type="UniPathway" id="UPA00094"/>
<dbReference type="Pfam" id="PF00550">
    <property type="entry name" value="PP-binding"/>
    <property type="match status" value="1"/>
</dbReference>
<dbReference type="Pfam" id="PF00698">
    <property type="entry name" value="Acyl_transf_1"/>
    <property type="match status" value="1"/>
</dbReference>
<evidence type="ECO:0000256" key="3">
    <source>
        <dbReference type="ARBA" id="ARBA00022553"/>
    </source>
</evidence>
<dbReference type="PROSITE" id="PS52019">
    <property type="entry name" value="PKS_MFAS_DH"/>
    <property type="match status" value="1"/>
</dbReference>
<dbReference type="Pfam" id="PF02801">
    <property type="entry name" value="Ketoacyl-synt_C"/>
    <property type="match status" value="1"/>
</dbReference>
<dbReference type="InterPro" id="IPR036291">
    <property type="entry name" value="NAD(P)-bd_dom_sf"/>
</dbReference>
<evidence type="ECO:0000259" key="7">
    <source>
        <dbReference type="PROSITE" id="PS50075"/>
    </source>
</evidence>
<dbReference type="InterPro" id="IPR020807">
    <property type="entry name" value="PKS_DH"/>
</dbReference>
<dbReference type="STRING" id="84645.A0A498NAU2"/>
<dbReference type="InterPro" id="IPR014030">
    <property type="entry name" value="Ketoacyl_synth_N"/>
</dbReference>
<dbReference type="Gene3D" id="3.40.47.10">
    <property type="match status" value="1"/>
</dbReference>
<dbReference type="Gene3D" id="3.10.129.110">
    <property type="entry name" value="Polyketide synthase dehydratase"/>
    <property type="match status" value="1"/>
</dbReference>
<dbReference type="GO" id="GO:0006633">
    <property type="term" value="P:fatty acid biosynthetic process"/>
    <property type="evidence" value="ECO:0007669"/>
    <property type="project" value="UniProtKB-UniPathway"/>
</dbReference>
<organism evidence="10 11">
    <name type="scientific">Labeo rohita</name>
    <name type="common">Indian major carp</name>
    <name type="synonym">Cyprinus rohita</name>
    <dbReference type="NCBI Taxonomy" id="84645"/>
    <lineage>
        <taxon>Eukaryota</taxon>
        <taxon>Metazoa</taxon>
        <taxon>Chordata</taxon>
        <taxon>Craniata</taxon>
        <taxon>Vertebrata</taxon>
        <taxon>Euteleostomi</taxon>
        <taxon>Actinopterygii</taxon>
        <taxon>Neopterygii</taxon>
        <taxon>Teleostei</taxon>
        <taxon>Ostariophysi</taxon>
        <taxon>Cypriniformes</taxon>
        <taxon>Cyprinidae</taxon>
        <taxon>Labeoninae</taxon>
        <taxon>Labeonini</taxon>
        <taxon>Labeo</taxon>
    </lineage>
</organism>
<dbReference type="SUPFAM" id="SSF51735">
    <property type="entry name" value="NAD(P)-binding Rossmann-fold domains"/>
    <property type="match status" value="1"/>
</dbReference>
<dbReference type="SUPFAM" id="SSF53901">
    <property type="entry name" value="Thiolase-like"/>
    <property type="match status" value="1"/>
</dbReference>
<dbReference type="InterPro" id="IPR032821">
    <property type="entry name" value="PKS_assoc"/>
</dbReference>
<dbReference type="Pfam" id="PF14765">
    <property type="entry name" value="PS-DH"/>
    <property type="match status" value="1"/>
</dbReference>
<feature type="domain" description="Carrier" evidence="7">
    <location>
        <begin position="1439"/>
        <end position="1514"/>
    </location>
</feature>
<dbReference type="GO" id="GO:0004315">
    <property type="term" value="F:3-oxoacyl-[acyl-carrier-protein] synthase activity"/>
    <property type="evidence" value="ECO:0007669"/>
    <property type="project" value="InterPro"/>
</dbReference>
<dbReference type="InterPro" id="IPR020841">
    <property type="entry name" value="PKS_Beta-ketoAc_synthase_dom"/>
</dbReference>
<keyword evidence="4" id="KW-0808">Transferase</keyword>
<dbReference type="InterPro" id="IPR016035">
    <property type="entry name" value="Acyl_Trfase/lysoPLipase"/>
</dbReference>
<dbReference type="InterPro" id="IPR049551">
    <property type="entry name" value="PKS_DH_C"/>
</dbReference>
<dbReference type="Gene3D" id="1.10.1200.10">
    <property type="entry name" value="ACP-like"/>
    <property type="match status" value="1"/>
</dbReference>
<evidence type="ECO:0000259" key="9">
    <source>
        <dbReference type="PROSITE" id="PS52019"/>
    </source>
</evidence>
<dbReference type="InterPro" id="IPR042104">
    <property type="entry name" value="PKS_dehydratase_sf"/>
</dbReference>
<feature type="active site" description="Proton donor; for dehydratase activity" evidence="6">
    <location>
        <position position="1088"/>
    </location>
</feature>
<dbReference type="GO" id="GO:0004314">
    <property type="term" value="F:[acyl-carrier-protein] S-malonyltransferase activity"/>
    <property type="evidence" value="ECO:0007669"/>
    <property type="project" value="UniProtKB-EC"/>
</dbReference>
<dbReference type="SMART" id="SM00826">
    <property type="entry name" value="PKS_DH"/>
    <property type="match status" value="1"/>
</dbReference>
<evidence type="ECO:0000256" key="1">
    <source>
        <dbReference type="ARBA" id="ARBA00005194"/>
    </source>
</evidence>
<dbReference type="PROSITE" id="PS50075">
    <property type="entry name" value="CARRIER"/>
    <property type="match status" value="1"/>
</dbReference>
<dbReference type="Pfam" id="PF21089">
    <property type="entry name" value="PKS_DH_N"/>
    <property type="match status" value="1"/>
</dbReference>
<dbReference type="SMART" id="SM00822">
    <property type="entry name" value="PKS_KR"/>
    <property type="match status" value="1"/>
</dbReference>
<comment type="pathway">
    <text evidence="1">Lipid metabolism; fatty acid biosynthesis.</text>
</comment>
<dbReference type="InterPro" id="IPR016036">
    <property type="entry name" value="Malonyl_transacylase_ACP-bd"/>
</dbReference>
<feature type="region of interest" description="N-terminal hotdog fold" evidence="6">
    <location>
        <begin position="886"/>
        <end position="1008"/>
    </location>
</feature>
<dbReference type="InterPro" id="IPR016039">
    <property type="entry name" value="Thiolase-like"/>
</dbReference>
<dbReference type="SMART" id="SM00823">
    <property type="entry name" value="PKS_PP"/>
    <property type="match status" value="1"/>
</dbReference>
<protein>
    <submittedName>
        <fullName evidence="10">Phthiocerol phenolphthiocerol synthesis polyketide synthase type I-like protein</fullName>
    </submittedName>
</protein>
<dbReference type="SMART" id="SM00827">
    <property type="entry name" value="PKS_AT"/>
    <property type="match status" value="1"/>
</dbReference>
<dbReference type="InterPro" id="IPR018201">
    <property type="entry name" value="Ketoacyl_synth_AS"/>
</dbReference>
<dbReference type="Pfam" id="PF00109">
    <property type="entry name" value="ketoacyl-synt"/>
    <property type="match status" value="1"/>
</dbReference>
<dbReference type="PROSITE" id="PS52004">
    <property type="entry name" value="KS3_2"/>
    <property type="match status" value="1"/>
</dbReference>
<evidence type="ECO:0000313" key="11">
    <source>
        <dbReference type="Proteomes" id="UP000290572"/>
    </source>
</evidence>
<dbReference type="InterPro" id="IPR001227">
    <property type="entry name" value="Ac_transferase_dom_sf"/>
</dbReference>
<reference evidence="10 11" key="1">
    <citation type="submission" date="2018-03" db="EMBL/GenBank/DDBJ databases">
        <title>Draft genome sequence of Rohu Carp (Labeo rohita).</title>
        <authorList>
            <person name="Das P."/>
            <person name="Kushwaha B."/>
            <person name="Joshi C.G."/>
            <person name="Kumar D."/>
            <person name="Nagpure N.S."/>
            <person name="Sahoo L."/>
            <person name="Das S.P."/>
            <person name="Bit A."/>
            <person name="Patnaik S."/>
            <person name="Meher P.K."/>
            <person name="Jayasankar P."/>
            <person name="Koringa P.G."/>
            <person name="Patel N.V."/>
            <person name="Hinsu A.T."/>
            <person name="Kumar R."/>
            <person name="Pandey M."/>
            <person name="Agarwal S."/>
            <person name="Srivastava S."/>
            <person name="Singh M."/>
            <person name="Iquebal M.A."/>
            <person name="Jaiswal S."/>
            <person name="Angadi U.B."/>
            <person name="Kumar N."/>
            <person name="Raza M."/>
            <person name="Shah T.M."/>
            <person name="Rai A."/>
            <person name="Jena J.K."/>
        </authorList>
    </citation>
    <scope>NUCLEOTIDE SEQUENCE [LARGE SCALE GENOMIC DNA]</scope>
    <source>
        <strain evidence="10">DASCIFA01</strain>
        <tissue evidence="10">Testis</tissue>
    </source>
</reference>
<evidence type="ECO:0000256" key="2">
    <source>
        <dbReference type="ARBA" id="ARBA00022450"/>
    </source>
</evidence>
<dbReference type="InterPro" id="IPR057326">
    <property type="entry name" value="KR_dom"/>
</dbReference>
<dbReference type="Gene3D" id="3.40.50.720">
    <property type="entry name" value="NAD(P)-binding Rossmann-like Domain"/>
    <property type="match status" value="1"/>
</dbReference>
<sequence>MDEDIAIIGIGCNFPGGEGVDNFWKVLMEGRNCVVPIPDERFDTSEWFHPDECKPGKTQTTKAALIEGFNEFDHKFFGISEAEADYMDPQQKLLLQCAYRALEDAGIPLEKASGSRTGVYIGLMNRDYETLLNNSPSTITHYNGTGTAMSVAANRISYIFNLTGPSFAIDSACSSSLVALHSACQAIRQGDCEMALCGGVSCILEPRVFVALSKAKMISPEGTSKPFCHTADGYGRGEGCGIVLLKPLKKALENFDHIWGIVNKTAVNQDGHTVTPITKPSMTQQEALLHMIYSSENYLANVQYVEAHGTGTPAGDPVEAGSISKIIAKARPPSSGPLFIGSVKSNIGHTESAAGVAGLIKILLMMKHETIVPSVFYSAENSSIDAKALNLKIPTRAEKWLYSGSRIRMAGLNSFGFGGTNAHAIISEYVQATVSDCHSLEPLKLLPLSAATDQSLQLCIADIYQRISADETVDLQALAYTAACRRSHMTHKFRKVFGASSVSELKSLLKASMNKKLASTKQDLKLVFVFCGNGVTYRGMCKQLLREEPAFRDKVKEVENYFQKFKCTSILQKIASSYDNEDISKPNVVQPLLFAIQVAIVHLLRNWGIRPDIVLGHSVGEVAAAHCSGLLSLEDAVKVVFHRSVLQTKVMGGRMLVVGNVPVPDVLEILPAYTGKICLAAVNSPMSCVLSGDKEAVDNVHQKLQSSFKGKNLFLHVLDVPAAYHSRMMDPILGQIKDSIGELTLNEMKCELFSTVTGEICRQGDFVTGEYWARNIRKPVAFEQAIKSISNHTRNVVFVEVGPRRALQRNIMEILGNDTTVLPSVHPDKDHETMFTTVSKLFQLGVNVKWDEFYKGFETKLVAYPRYQFECQKNEVYFEDVRRGNETVSRSPHPLISTSKRKGKVVKCNLSAATTSYLWEHKNNGISIAPGALYVELALASIMETAIPKRPLNSFQLTINFENLLVLTKNCPSLKITIETSKDTAAFQVQSSVTVHASGTISHGGGPAMIEQQTIHLNTVLKRCPSVIETKDVYSTLKDVGFEYGPNFKQLGDIYYGQEFKEAVTSLRIPEGVLNHLYEYCLHPVVLDYFLQMSSVLALVSSTVRPGFPSAIGSMVIAAPPCKEMFMYMRLTKEMPDYFEVCGCFTDKVGHVLIELRDVRINFLGRHAQIRESCFFHNQKVAIHAESSFPSRIKALVFEDTLGIAKGLKPYLHPESVFVPPPSALQVSGLQLKSLCSAADIELDTILFIWGVQNISHLQSEAIVESLVDSCELYRQVVLYLRSRSGAASICVITHSQTLDYFVCYSSISSFIGNAAQANYAAANSFLDTFCHFRRNIGLAGQSVNWGPLKLGLLMDKDNFQKFLETKGLMIMDVPEIHEALEHCLLDNYPQQVVCKFNFRNLKNHVLSQNVSLKFRLSALVEEGLKNKVVEDSRINVQSSVDDCVRQILTEICSVDTDDLSDETALTALGVDSMLAMTLQNRLFQDIGVNIPLVALLDPNSTLSSLTEFIKQNTDEDCEVSVNL</sequence>
<keyword evidence="2" id="KW-0596">Phosphopantetheine</keyword>
<dbReference type="SUPFAM" id="SSF52151">
    <property type="entry name" value="FabD/lysophospholipase-like"/>
    <property type="match status" value="1"/>
</dbReference>
<dbReference type="Proteomes" id="UP000290572">
    <property type="component" value="Unassembled WGS sequence"/>
</dbReference>
<evidence type="ECO:0000256" key="5">
    <source>
        <dbReference type="ARBA" id="ARBA00048404"/>
    </source>
</evidence>
<evidence type="ECO:0000259" key="8">
    <source>
        <dbReference type="PROSITE" id="PS52004"/>
    </source>
</evidence>
<feature type="active site" description="Proton acceptor; for dehydratase activity" evidence="6">
    <location>
        <position position="921"/>
    </location>
</feature>
<keyword evidence="11" id="KW-1185">Reference proteome</keyword>
<accession>A0A498NAU2</accession>
<dbReference type="InterPro" id="IPR049900">
    <property type="entry name" value="PKS_mFAS_DH"/>
</dbReference>
<dbReference type="SUPFAM" id="SSF47336">
    <property type="entry name" value="ACP-like"/>
    <property type="match status" value="1"/>
</dbReference>
<dbReference type="SUPFAM" id="SSF55048">
    <property type="entry name" value="Probable ACP-binding domain of malonyl-CoA ACP transacylase"/>
    <property type="match status" value="1"/>
</dbReference>
<dbReference type="Gene3D" id="3.30.70.3290">
    <property type="match status" value="1"/>
</dbReference>
<dbReference type="InterPro" id="IPR014031">
    <property type="entry name" value="Ketoacyl_synth_C"/>
</dbReference>
<dbReference type="PANTHER" id="PTHR45681">
    <property type="entry name" value="POLYKETIDE SYNTHASE 44-RELATED"/>
    <property type="match status" value="1"/>
</dbReference>
<comment type="catalytic activity">
    <reaction evidence="5">
        <text>holo-[ACP] + malonyl-CoA = malonyl-[ACP] + CoA</text>
        <dbReference type="Rhea" id="RHEA:41792"/>
        <dbReference type="Rhea" id="RHEA-COMP:9623"/>
        <dbReference type="Rhea" id="RHEA-COMP:9685"/>
        <dbReference type="ChEBI" id="CHEBI:57287"/>
        <dbReference type="ChEBI" id="CHEBI:57384"/>
        <dbReference type="ChEBI" id="CHEBI:64479"/>
        <dbReference type="ChEBI" id="CHEBI:78449"/>
        <dbReference type="EC" id="2.3.1.39"/>
    </reaction>
    <physiologicalReaction direction="left-to-right" evidence="5">
        <dbReference type="Rhea" id="RHEA:41793"/>
    </physiologicalReaction>
</comment>
<gene>
    <name evidence="10" type="ORF">ROHU_019687</name>
</gene>
<dbReference type="SMART" id="SM00825">
    <property type="entry name" value="PKS_KS"/>
    <property type="match status" value="1"/>
</dbReference>
<dbReference type="Gene3D" id="3.40.366.10">
    <property type="entry name" value="Malonyl-Coenzyme A Acyl Carrier Protein, domain 2"/>
    <property type="match status" value="1"/>
</dbReference>
<evidence type="ECO:0000256" key="4">
    <source>
        <dbReference type="ARBA" id="ARBA00022679"/>
    </source>
</evidence>
<dbReference type="InterPro" id="IPR014043">
    <property type="entry name" value="Acyl_transferase_dom"/>
</dbReference>
<dbReference type="InterPro" id="IPR013968">
    <property type="entry name" value="PKS_KR"/>
</dbReference>
<dbReference type="InterPro" id="IPR049552">
    <property type="entry name" value="PKS_DH_N"/>
</dbReference>
<dbReference type="Pfam" id="PF08659">
    <property type="entry name" value="KR"/>
    <property type="match status" value="1"/>
</dbReference>
<dbReference type="EMBL" id="QBIY01011927">
    <property type="protein sequence ID" value="RXN27946.1"/>
    <property type="molecule type" value="Genomic_DNA"/>
</dbReference>
<dbReference type="CDD" id="cd00833">
    <property type="entry name" value="PKS"/>
    <property type="match status" value="1"/>
</dbReference>
<name>A0A498NAU2_LABRO</name>
<dbReference type="Pfam" id="PF16197">
    <property type="entry name" value="KAsynt_C_assoc"/>
    <property type="match status" value="1"/>
</dbReference>
<dbReference type="GO" id="GO:0044550">
    <property type="term" value="P:secondary metabolite biosynthetic process"/>
    <property type="evidence" value="ECO:0007669"/>
    <property type="project" value="UniProtKB-ARBA"/>
</dbReference>
<dbReference type="PANTHER" id="PTHR45681:SF8">
    <property type="entry name" value="CARRIER DOMAIN-CONTAINING PROTEIN"/>
    <property type="match status" value="1"/>
</dbReference>
<keyword evidence="3" id="KW-0597">Phosphoprotein</keyword>
<dbReference type="InterPro" id="IPR020806">
    <property type="entry name" value="PKS_PP-bd"/>
</dbReference>
<comment type="caution">
    <text evidence="10">The sequence shown here is derived from an EMBL/GenBank/DDBJ whole genome shotgun (WGS) entry which is preliminary data.</text>
</comment>
<feature type="domain" description="PKS/mFAS DH" evidence="9">
    <location>
        <begin position="886"/>
        <end position="1170"/>
    </location>
</feature>
<dbReference type="InterPro" id="IPR036736">
    <property type="entry name" value="ACP-like_sf"/>
</dbReference>